<dbReference type="Pfam" id="PF15352">
    <property type="entry name" value="K1377"/>
    <property type="match status" value="1"/>
</dbReference>
<dbReference type="EMBL" id="CATNWA010016308">
    <property type="protein sequence ID" value="CAI9591613.1"/>
    <property type="molecule type" value="Genomic_DNA"/>
</dbReference>
<organism evidence="1 2">
    <name type="scientific">Staurois parvus</name>
    <dbReference type="NCBI Taxonomy" id="386267"/>
    <lineage>
        <taxon>Eukaryota</taxon>
        <taxon>Metazoa</taxon>
        <taxon>Chordata</taxon>
        <taxon>Craniata</taxon>
        <taxon>Vertebrata</taxon>
        <taxon>Euteleostomi</taxon>
        <taxon>Amphibia</taxon>
        <taxon>Batrachia</taxon>
        <taxon>Anura</taxon>
        <taxon>Neobatrachia</taxon>
        <taxon>Ranoidea</taxon>
        <taxon>Ranidae</taxon>
        <taxon>Staurois</taxon>
    </lineage>
</organism>
<dbReference type="Proteomes" id="UP001162483">
    <property type="component" value="Unassembled WGS sequence"/>
</dbReference>
<reference evidence="1" key="1">
    <citation type="submission" date="2023-05" db="EMBL/GenBank/DDBJ databases">
        <authorList>
            <person name="Stuckert A."/>
        </authorList>
    </citation>
    <scope>NUCLEOTIDE SEQUENCE</scope>
</reference>
<name>A0ABN9F3J6_9NEOB</name>
<proteinExistence type="predicted"/>
<evidence type="ECO:0000313" key="2">
    <source>
        <dbReference type="Proteomes" id="UP001162483"/>
    </source>
</evidence>
<sequence>MVPHPPARLAMDNNNSEAITETKAQPGNINISQVNHLSKVVQSPSHGLPRDAMPSKTISRSLGNMIAAQLPGPPDAENVTKSILALNSDRVSALQESLPVSAKRKPVYGENGLRLDHTPTDEEIALLWQGVRSALTHKNSAAGEFHPGDLPSNLQTRPNLSHVIIDGGTLNSWKTFSRVNGFSSPFVNGYVTLPRRRQIVDNNENKRKALLEQRKGRPGSAGWRPPLSQNFHTVKISPIPSTHEPAQVHPASASVEVSESTAQFMLAENLVETSATDGEILAAMQTLQANKHNLQSHKSPNTGHTALSIEEQRLLQSLDRLNQRLQTVQEAMTKPQGAANGFPIKSTLSIHHIPAQPVENAVPTHKYRSLSADPRTRLQRRY</sequence>
<gene>
    <name evidence="1" type="ORF">SPARVUS_LOCUS11242941</name>
</gene>
<accession>A0ABN9F3J6</accession>
<dbReference type="PANTHER" id="PTHR31191">
    <property type="entry name" value="CENTROSOMAL PROTEIN CEP126"/>
    <property type="match status" value="1"/>
</dbReference>
<comment type="caution">
    <text evidence="1">The sequence shown here is derived from an EMBL/GenBank/DDBJ whole genome shotgun (WGS) entry which is preliminary data.</text>
</comment>
<protein>
    <submittedName>
        <fullName evidence="1">Uncharacterized protein</fullName>
    </submittedName>
</protein>
<evidence type="ECO:0000313" key="1">
    <source>
        <dbReference type="EMBL" id="CAI9591613.1"/>
    </source>
</evidence>
<dbReference type="InterPro" id="IPR028257">
    <property type="entry name" value="CEP126"/>
</dbReference>
<keyword evidence="2" id="KW-1185">Reference proteome</keyword>
<dbReference type="PANTHER" id="PTHR31191:SF4">
    <property type="entry name" value="CENTROSOMAL PROTEIN OF 126 KDA"/>
    <property type="match status" value="1"/>
</dbReference>